<keyword evidence="13" id="KW-1185">Reference proteome</keyword>
<keyword evidence="5" id="KW-0493">Microtubule</keyword>
<dbReference type="Pfam" id="PF05783">
    <property type="entry name" value="DLIC"/>
    <property type="match status" value="2"/>
</dbReference>
<evidence type="ECO:0000256" key="7">
    <source>
        <dbReference type="ARBA" id="ARBA00022840"/>
    </source>
</evidence>
<evidence type="ECO:0000256" key="10">
    <source>
        <dbReference type="ARBA" id="ARBA00023212"/>
    </source>
</evidence>
<evidence type="ECO:0000256" key="9">
    <source>
        <dbReference type="ARBA" id="ARBA00023175"/>
    </source>
</evidence>
<organism evidence="12 13">
    <name type="scientific">Conidiobolus coronatus (strain ATCC 28846 / CBS 209.66 / NRRL 28638)</name>
    <name type="common">Delacroixia coronata</name>
    <dbReference type="NCBI Taxonomy" id="796925"/>
    <lineage>
        <taxon>Eukaryota</taxon>
        <taxon>Fungi</taxon>
        <taxon>Fungi incertae sedis</taxon>
        <taxon>Zoopagomycota</taxon>
        <taxon>Entomophthoromycotina</taxon>
        <taxon>Entomophthoromycetes</taxon>
        <taxon>Entomophthorales</taxon>
        <taxon>Ancylistaceae</taxon>
        <taxon>Conidiobolus</taxon>
    </lineage>
</organism>
<dbReference type="GO" id="GO:0005868">
    <property type="term" value="C:cytoplasmic dynein complex"/>
    <property type="evidence" value="ECO:0007669"/>
    <property type="project" value="InterPro"/>
</dbReference>
<dbReference type="PANTHER" id="PTHR12688:SF0">
    <property type="entry name" value="DYNEIN LIGHT INTERMEDIATE CHAIN"/>
    <property type="match status" value="1"/>
</dbReference>
<dbReference type="PANTHER" id="PTHR12688">
    <property type="entry name" value="DYNEIN LIGHT INTERMEDIATE CHAIN"/>
    <property type="match status" value="1"/>
</dbReference>
<dbReference type="Proteomes" id="UP000070444">
    <property type="component" value="Unassembled WGS sequence"/>
</dbReference>
<dbReference type="AlphaFoldDB" id="A0A137P3G0"/>
<accession>A0A137P3G0</accession>
<reference evidence="12 13" key="1">
    <citation type="journal article" date="2015" name="Genome Biol. Evol.">
        <title>Phylogenomic analyses indicate that early fungi evolved digesting cell walls of algal ancestors of land plants.</title>
        <authorList>
            <person name="Chang Y."/>
            <person name="Wang S."/>
            <person name="Sekimoto S."/>
            <person name="Aerts A.L."/>
            <person name="Choi C."/>
            <person name="Clum A."/>
            <person name="LaButti K.M."/>
            <person name="Lindquist E.A."/>
            <person name="Yee Ngan C."/>
            <person name="Ohm R.A."/>
            <person name="Salamov A.A."/>
            <person name="Grigoriev I.V."/>
            <person name="Spatafora J.W."/>
            <person name="Berbee M.L."/>
        </authorList>
    </citation>
    <scope>NUCLEOTIDE SEQUENCE [LARGE SCALE GENOMIC DNA]</scope>
    <source>
        <strain evidence="12 13">NRRL 28638</strain>
    </source>
</reference>
<name>A0A137P3G0_CONC2</name>
<dbReference type="EMBL" id="KQ964530">
    <property type="protein sequence ID" value="KXN69553.1"/>
    <property type="molecule type" value="Genomic_DNA"/>
</dbReference>
<evidence type="ECO:0000256" key="6">
    <source>
        <dbReference type="ARBA" id="ARBA00022741"/>
    </source>
</evidence>
<dbReference type="GO" id="GO:0000226">
    <property type="term" value="P:microtubule cytoskeleton organization"/>
    <property type="evidence" value="ECO:0007669"/>
    <property type="project" value="TreeGrafter"/>
</dbReference>
<dbReference type="InterPro" id="IPR027417">
    <property type="entry name" value="P-loop_NTPase"/>
</dbReference>
<comment type="subcellular location">
    <subcellularLocation>
        <location evidence="1">Cytoplasm</location>
        <location evidence="1">Cytoskeleton</location>
    </subcellularLocation>
</comment>
<evidence type="ECO:0000256" key="5">
    <source>
        <dbReference type="ARBA" id="ARBA00022701"/>
    </source>
</evidence>
<evidence type="ECO:0000256" key="2">
    <source>
        <dbReference type="ARBA" id="ARBA00006831"/>
    </source>
</evidence>
<dbReference type="GO" id="GO:0005874">
    <property type="term" value="C:microtubule"/>
    <property type="evidence" value="ECO:0007669"/>
    <property type="project" value="UniProtKB-KW"/>
</dbReference>
<dbReference type="STRING" id="796925.A0A137P3G0"/>
<keyword evidence="9" id="KW-0505">Motor protein</keyword>
<keyword evidence="7" id="KW-0067">ATP-binding</keyword>
<protein>
    <submittedName>
        <fullName evidence="12">DLIC-domain-containing protein</fullName>
    </submittedName>
</protein>
<sequence>MAKIEEQPREIWLNILNSVANSKATATKNILLLGEPNSGKTSLINYFKIDNILKEVENSEDFDSKLGGTPLPILHQSENDFDKQNLPERGATECGSASIGADGSLLRQNQSGGRTAPLLEETKSIQNNLGLTYEFVDLKDELEEIIGRLNFFELSDTNAEFHKLLDLALNLNNFQSTLVCIFLDWSNPWSFVRILQKWLTCLEVAIYNIQERGGHPTEENLNGIKVDSNGSANRSSEHSDLLPPGNGCLTMNLGIPIIVICSKSDQMKVIEREGNYKEEEFDFIQQTLRTTCLHYGASLFYTSNQSKASLILLKNYILSKSFPTVDNISILPNHILNFNFKAQVVDREKVFVPAGWDSWNKIRVLRDSFNCEGVLQGMEFDLSHERSKYLPYVEAELNHDTDEIMSINEYYYSIVKIPFSKDQRSQNGEAPIEAYSEQKFLEEQFNTILNTTDSSNTKVNGNLGYVGTLGKLHTPSLNQTTRNNNNATNNKLSISTTEPVLPIAAESASQTPVEPQNAERLSNFFGDFLKKGVKN</sequence>
<evidence type="ECO:0000256" key="1">
    <source>
        <dbReference type="ARBA" id="ARBA00004245"/>
    </source>
</evidence>
<keyword evidence="8" id="KW-0243">Dynein</keyword>
<evidence type="ECO:0000256" key="11">
    <source>
        <dbReference type="SAM" id="MobiDB-lite"/>
    </source>
</evidence>
<evidence type="ECO:0000313" key="12">
    <source>
        <dbReference type="EMBL" id="KXN69553.1"/>
    </source>
</evidence>
<keyword evidence="4" id="KW-0963">Cytoplasm</keyword>
<evidence type="ECO:0000256" key="3">
    <source>
        <dbReference type="ARBA" id="ARBA00022448"/>
    </source>
</evidence>
<dbReference type="GO" id="GO:0007018">
    <property type="term" value="P:microtubule-based movement"/>
    <property type="evidence" value="ECO:0007669"/>
    <property type="project" value="InterPro"/>
</dbReference>
<dbReference type="SUPFAM" id="SSF52540">
    <property type="entry name" value="P-loop containing nucleoside triphosphate hydrolases"/>
    <property type="match status" value="1"/>
</dbReference>
<dbReference type="GO" id="GO:0035974">
    <property type="term" value="C:meiotic spindle pole body"/>
    <property type="evidence" value="ECO:0007669"/>
    <property type="project" value="TreeGrafter"/>
</dbReference>
<gene>
    <name evidence="12" type="ORF">CONCODRAFT_165607</name>
</gene>
<dbReference type="InterPro" id="IPR008467">
    <property type="entry name" value="Dynein1_light_intermed_chain"/>
</dbReference>
<keyword evidence="6" id="KW-0547">Nucleotide-binding</keyword>
<comment type="similarity">
    <text evidence="2">Belongs to the dynein light intermediate chain family.</text>
</comment>
<evidence type="ECO:0000256" key="4">
    <source>
        <dbReference type="ARBA" id="ARBA00022490"/>
    </source>
</evidence>
<keyword evidence="10" id="KW-0206">Cytoskeleton</keyword>
<proteinExistence type="inferred from homology"/>
<keyword evidence="3" id="KW-0813">Transport</keyword>
<evidence type="ECO:0000313" key="13">
    <source>
        <dbReference type="Proteomes" id="UP000070444"/>
    </source>
</evidence>
<dbReference type="GO" id="GO:0045504">
    <property type="term" value="F:dynein heavy chain binding"/>
    <property type="evidence" value="ECO:0007669"/>
    <property type="project" value="TreeGrafter"/>
</dbReference>
<dbReference type="Gene3D" id="3.40.50.300">
    <property type="entry name" value="P-loop containing nucleotide triphosphate hydrolases"/>
    <property type="match status" value="1"/>
</dbReference>
<dbReference type="OrthoDB" id="27603at2759"/>
<dbReference type="InterPro" id="IPR022780">
    <property type="entry name" value="Dynein_light_int_chain"/>
</dbReference>
<dbReference type="GO" id="GO:0005524">
    <property type="term" value="F:ATP binding"/>
    <property type="evidence" value="ECO:0007669"/>
    <property type="project" value="UniProtKB-KW"/>
</dbReference>
<feature type="region of interest" description="Disordered" evidence="11">
    <location>
        <begin position="218"/>
        <end position="243"/>
    </location>
</feature>
<evidence type="ECO:0000256" key="8">
    <source>
        <dbReference type="ARBA" id="ARBA00023017"/>
    </source>
</evidence>